<keyword evidence="8" id="KW-0539">Nucleus</keyword>
<evidence type="ECO:0000313" key="10">
    <source>
        <dbReference type="Proteomes" id="UP000190274"/>
    </source>
</evidence>
<evidence type="ECO:0000256" key="8">
    <source>
        <dbReference type="ARBA" id="ARBA00023242"/>
    </source>
</evidence>
<proteinExistence type="inferred from homology"/>
<dbReference type="GO" id="GO:0033588">
    <property type="term" value="C:elongator holoenzyme complex"/>
    <property type="evidence" value="ECO:0007669"/>
    <property type="project" value="EnsemblFungi"/>
</dbReference>
<organism evidence="9 10">
    <name type="scientific">Lachancea dasiensis</name>
    <dbReference type="NCBI Taxonomy" id="1072105"/>
    <lineage>
        <taxon>Eukaryota</taxon>
        <taxon>Fungi</taxon>
        <taxon>Dikarya</taxon>
        <taxon>Ascomycota</taxon>
        <taxon>Saccharomycotina</taxon>
        <taxon>Saccharomycetes</taxon>
        <taxon>Saccharomycetales</taxon>
        <taxon>Saccharomycetaceae</taxon>
        <taxon>Lachancea</taxon>
    </lineage>
</organism>
<dbReference type="Gene3D" id="3.40.50.300">
    <property type="entry name" value="P-loop containing nucleotide triphosphate hydrolases"/>
    <property type="match status" value="1"/>
</dbReference>
<evidence type="ECO:0000256" key="5">
    <source>
        <dbReference type="ARBA" id="ARBA00020264"/>
    </source>
</evidence>
<dbReference type="CDD" id="cd19496">
    <property type="entry name" value="Elp5"/>
    <property type="match status" value="1"/>
</dbReference>
<protein>
    <recommendedName>
        <fullName evidence="5">Elongator complex protein 5</fullName>
    </recommendedName>
</protein>
<dbReference type="Proteomes" id="UP000190274">
    <property type="component" value="Chromosome B"/>
</dbReference>
<dbReference type="EMBL" id="LT598456">
    <property type="protein sequence ID" value="SCU79611.1"/>
    <property type="molecule type" value="Genomic_DNA"/>
</dbReference>
<keyword evidence="6" id="KW-0963">Cytoplasm</keyword>
<dbReference type="PANTHER" id="PTHR15641">
    <property type="entry name" value="ELONGATOR COMPLEX PROTEIN 5"/>
    <property type="match status" value="1"/>
</dbReference>
<dbReference type="GO" id="GO:0000049">
    <property type="term" value="F:tRNA binding"/>
    <property type="evidence" value="ECO:0007669"/>
    <property type="project" value="EnsemblFungi"/>
</dbReference>
<evidence type="ECO:0000313" key="9">
    <source>
        <dbReference type="EMBL" id="SCU79611.1"/>
    </source>
</evidence>
<accession>A0A1G4IRY6</accession>
<evidence type="ECO:0000256" key="2">
    <source>
        <dbReference type="ARBA" id="ARBA00004496"/>
    </source>
</evidence>
<name>A0A1G4IRY6_9SACH</name>
<evidence type="ECO:0000256" key="6">
    <source>
        <dbReference type="ARBA" id="ARBA00022490"/>
    </source>
</evidence>
<reference evidence="10" key="1">
    <citation type="submission" date="2016-03" db="EMBL/GenBank/DDBJ databases">
        <authorList>
            <person name="Devillers H."/>
        </authorList>
    </citation>
    <scope>NUCLEOTIDE SEQUENCE [LARGE SCALE GENOMIC DNA]</scope>
</reference>
<dbReference type="Pfam" id="PF10483">
    <property type="entry name" value="Elong_Iki1"/>
    <property type="match status" value="1"/>
</dbReference>
<dbReference type="GO" id="GO:0005777">
    <property type="term" value="C:peroxisome"/>
    <property type="evidence" value="ECO:0007669"/>
    <property type="project" value="EnsemblFungi"/>
</dbReference>
<dbReference type="GO" id="GO:0002098">
    <property type="term" value="P:tRNA wobble uridine modification"/>
    <property type="evidence" value="ECO:0007669"/>
    <property type="project" value="InterPro"/>
</dbReference>
<dbReference type="PANTHER" id="PTHR15641:SF1">
    <property type="entry name" value="ELONGATOR COMPLEX PROTEIN 5"/>
    <property type="match status" value="1"/>
</dbReference>
<comment type="subcellular location">
    <subcellularLocation>
        <location evidence="2">Cytoplasm</location>
    </subcellularLocation>
    <subcellularLocation>
        <location evidence="1">Nucleus</location>
    </subcellularLocation>
</comment>
<evidence type="ECO:0000256" key="7">
    <source>
        <dbReference type="ARBA" id="ARBA00022694"/>
    </source>
</evidence>
<dbReference type="UniPathway" id="UPA00988"/>
<evidence type="ECO:0000256" key="1">
    <source>
        <dbReference type="ARBA" id="ARBA00004123"/>
    </source>
</evidence>
<dbReference type="InterPro" id="IPR019519">
    <property type="entry name" value="Elp5"/>
</dbReference>
<dbReference type="GO" id="GO:0005634">
    <property type="term" value="C:nucleus"/>
    <property type="evidence" value="ECO:0007669"/>
    <property type="project" value="UniProtKB-SubCell"/>
</dbReference>
<dbReference type="AlphaFoldDB" id="A0A1G4IRY6"/>
<dbReference type="InterPro" id="IPR027417">
    <property type="entry name" value="P-loop_NTPase"/>
</dbReference>
<dbReference type="GO" id="GO:0016887">
    <property type="term" value="F:ATP hydrolysis activity"/>
    <property type="evidence" value="ECO:0007669"/>
    <property type="project" value="EnsemblFungi"/>
</dbReference>
<keyword evidence="7" id="KW-0819">tRNA processing</keyword>
<sequence length="300" mass="33523">MASLSSQNPSVILQRILSLKESTPFILVLDSIGRSGHCILDEVAREAESSTTVIYVSFESTRKPDYATYFIEGCSTVSRLLDSIQPFLPSPEQSKLSKGKYLIMIDCINFVTAPNTVQLITQLVSPSVALVAVAHKNHPEYRPAELENYPSSLQLLQFMASSILELFPATVDDTAEQELESQLQRLEIPRGLNSPTYKLTLTNRRKSGRALRYTFKCDSTAHTFTPIQEDISQAEAQEGTEALEGLTTFNLNTSNKQRVAKEQVALPFLEAQSFNTGGAIVYEFEKDDDYDEEDPYEDPF</sequence>
<dbReference type="STRING" id="1266660.A0A1G4IRY6"/>
<evidence type="ECO:0000256" key="3">
    <source>
        <dbReference type="ARBA" id="ARBA00005043"/>
    </source>
</evidence>
<dbReference type="OrthoDB" id="166907at2759"/>
<dbReference type="GO" id="GO:0005829">
    <property type="term" value="C:cytosol"/>
    <property type="evidence" value="ECO:0007669"/>
    <property type="project" value="TreeGrafter"/>
</dbReference>
<keyword evidence="10" id="KW-1185">Reference proteome</keyword>
<comment type="pathway">
    <text evidence="3">tRNA modification; 5-methoxycarbonylmethyl-2-thiouridine-tRNA biosynthesis.</text>
</comment>
<comment type="similarity">
    <text evidence="4">Belongs to the ELP5 family.</text>
</comment>
<dbReference type="GO" id="GO:0042802">
    <property type="term" value="F:identical protein binding"/>
    <property type="evidence" value="ECO:0007669"/>
    <property type="project" value="EnsemblFungi"/>
</dbReference>
<evidence type="ECO:0000256" key="4">
    <source>
        <dbReference type="ARBA" id="ARBA00009567"/>
    </source>
</evidence>
<gene>
    <name evidence="9" type="ORF">LADA_0B01926G</name>
</gene>